<dbReference type="Gene3D" id="3.30.160.60">
    <property type="entry name" value="Classic Zinc Finger"/>
    <property type="match status" value="4"/>
</dbReference>
<evidence type="ECO:0000256" key="9">
    <source>
        <dbReference type="ARBA" id="ARBA00023163"/>
    </source>
</evidence>
<keyword evidence="5 11" id="KW-0863">Zinc-finger</keyword>
<comment type="similarity">
    <text evidence="2">Belongs to the krueppel C2H2-type zinc-finger protein family.</text>
</comment>
<dbReference type="InterPro" id="IPR013087">
    <property type="entry name" value="Znf_C2H2_type"/>
</dbReference>
<sequence length="432" mass="47069">MDIHTLLNTAESFSRDTSPLLTIDCGSGDEDMSPPLSPAALANAERPYVCDQGDCQKAFARKSDLMRHRRIHTGERPYPCTWPNCTKRFIQRSALTVHYRTHTGERPHICNYCQKSFSDSSSLARHRRTHTGNRPYVCTVCDRTFTRRTTLTKHRTTHEPNYREYKAKSPIKLGLDTPESSPPTPYPAFSRPGAILTHSGPESMAPQLPLSATHPRRASHPPGQLPFLGHHGPGASLPLKGPRSRPMDLPSRRHLSATILPPIRTSAAATGPSTPTFAHTPPPSSYSSPAAQGSPPANSTARRHYSSDEPAQSFPASRPHSATMADPRTSSVRHRPYHAPHLAQRPATATPWSHHHHHPHSPSQPALVSPMTSGHGSPASTLAMPYFPSSPAKAVPPMVRRAPHSFNAGSAGLPHYALTPAVHSKDAPPFAV</sequence>
<keyword evidence="3" id="KW-0479">Metal-binding</keyword>
<keyword evidence="7" id="KW-0805">Transcription regulation</keyword>
<dbReference type="FunFam" id="3.30.160.60:FF:000072">
    <property type="entry name" value="zinc finger protein 143 isoform X1"/>
    <property type="match status" value="1"/>
</dbReference>
<dbReference type="InterPro" id="IPR036236">
    <property type="entry name" value="Znf_C2H2_sf"/>
</dbReference>
<feature type="compositionally biased region" description="Basic and acidic residues" evidence="12">
    <location>
        <begin position="157"/>
        <end position="167"/>
    </location>
</feature>
<proteinExistence type="inferred from homology"/>
<evidence type="ECO:0000256" key="12">
    <source>
        <dbReference type="SAM" id="MobiDB-lite"/>
    </source>
</evidence>
<dbReference type="PROSITE" id="PS50157">
    <property type="entry name" value="ZINC_FINGER_C2H2_2"/>
    <property type="match status" value="4"/>
</dbReference>
<dbReference type="GO" id="GO:0000981">
    <property type="term" value="F:DNA-binding transcription factor activity, RNA polymerase II-specific"/>
    <property type="evidence" value="ECO:0007669"/>
    <property type="project" value="UniProtKB-ARBA"/>
</dbReference>
<organism evidence="14 15">
    <name type="scientific">Dimargaris verticillata</name>
    <dbReference type="NCBI Taxonomy" id="2761393"/>
    <lineage>
        <taxon>Eukaryota</taxon>
        <taxon>Fungi</taxon>
        <taxon>Fungi incertae sedis</taxon>
        <taxon>Zoopagomycota</taxon>
        <taxon>Kickxellomycotina</taxon>
        <taxon>Dimargaritomycetes</taxon>
        <taxon>Dimargaritales</taxon>
        <taxon>Dimargaritaceae</taxon>
        <taxon>Dimargaris</taxon>
    </lineage>
</organism>
<dbReference type="Pfam" id="PF00096">
    <property type="entry name" value="zf-C2H2"/>
    <property type="match status" value="4"/>
</dbReference>
<keyword evidence="9" id="KW-0804">Transcription</keyword>
<dbReference type="SMART" id="SM00355">
    <property type="entry name" value="ZnF_C2H2"/>
    <property type="match status" value="4"/>
</dbReference>
<dbReference type="PANTHER" id="PTHR23235">
    <property type="entry name" value="KRUEPPEL-LIKE TRANSCRIPTION FACTOR"/>
    <property type="match status" value="1"/>
</dbReference>
<feature type="region of interest" description="Disordered" evidence="12">
    <location>
        <begin position="153"/>
        <end position="250"/>
    </location>
</feature>
<keyword evidence="4" id="KW-0677">Repeat</keyword>
<feature type="domain" description="C2H2-type" evidence="13">
    <location>
        <begin position="136"/>
        <end position="163"/>
    </location>
</feature>
<evidence type="ECO:0000259" key="13">
    <source>
        <dbReference type="PROSITE" id="PS50157"/>
    </source>
</evidence>
<evidence type="ECO:0000256" key="3">
    <source>
        <dbReference type="ARBA" id="ARBA00022723"/>
    </source>
</evidence>
<dbReference type="OrthoDB" id="654211at2759"/>
<dbReference type="AlphaFoldDB" id="A0A9W8BBL7"/>
<gene>
    <name evidence="14" type="ORF">H4R34_000997</name>
</gene>
<dbReference type="FunFam" id="3.30.160.60:FF:000931">
    <property type="entry name" value="zinc finger protein 697"/>
    <property type="match status" value="1"/>
</dbReference>
<protein>
    <recommendedName>
        <fullName evidence="13">C2H2-type domain-containing protein</fullName>
    </recommendedName>
</protein>
<feature type="compositionally biased region" description="Low complexity" evidence="12">
    <location>
        <begin position="285"/>
        <end position="299"/>
    </location>
</feature>
<keyword evidence="6" id="KW-0862">Zinc</keyword>
<dbReference type="PROSITE" id="PS00028">
    <property type="entry name" value="ZINC_FINGER_C2H2_1"/>
    <property type="match status" value="4"/>
</dbReference>
<dbReference type="EMBL" id="JANBQB010000037">
    <property type="protein sequence ID" value="KAJ1983897.1"/>
    <property type="molecule type" value="Genomic_DNA"/>
</dbReference>
<comment type="subcellular location">
    <subcellularLocation>
        <location evidence="1">Nucleus</location>
    </subcellularLocation>
</comment>
<feature type="compositionally biased region" description="Polar residues" evidence="12">
    <location>
        <begin position="364"/>
        <end position="380"/>
    </location>
</feature>
<dbReference type="FunFam" id="3.30.160.60:FF:000690">
    <property type="entry name" value="Zinc finger protein 354C"/>
    <property type="match status" value="1"/>
</dbReference>
<dbReference type="FunFam" id="3.30.160.60:FF:000125">
    <property type="entry name" value="Putative zinc finger protein 143"/>
    <property type="match status" value="1"/>
</dbReference>
<evidence type="ECO:0000256" key="10">
    <source>
        <dbReference type="ARBA" id="ARBA00023242"/>
    </source>
</evidence>
<evidence type="ECO:0000256" key="2">
    <source>
        <dbReference type="ARBA" id="ARBA00006991"/>
    </source>
</evidence>
<name>A0A9W8BBL7_9FUNG</name>
<evidence type="ECO:0000256" key="4">
    <source>
        <dbReference type="ARBA" id="ARBA00022737"/>
    </source>
</evidence>
<evidence type="ECO:0000256" key="11">
    <source>
        <dbReference type="PROSITE-ProRule" id="PRU00042"/>
    </source>
</evidence>
<feature type="compositionally biased region" description="Low complexity" evidence="12">
    <location>
        <begin position="265"/>
        <end position="278"/>
    </location>
</feature>
<dbReference type="Proteomes" id="UP001151582">
    <property type="component" value="Unassembled WGS sequence"/>
</dbReference>
<dbReference type="GO" id="GO:0005634">
    <property type="term" value="C:nucleus"/>
    <property type="evidence" value="ECO:0007669"/>
    <property type="project" value="UniProtKB-SubCell"/>
</dbReference>
<dbReference type="GO" id="GO:0008270">
    <property type="term" value="F:zinc ion binding"/>
    <property type="evidence" value="ECO:0007669"/>
    <property type="project" value="UniProtKB-KW"/>
</dbReference>
<evidence type="ECO:0000313" key="14">
    <source>
        <dbReference type="EMBL" id="KAJ1983897.1"/>
    </source>
</evidence>
<feature type="region of interest" description="Disordered" evidence="12">
    <location>
        <begin position="264"/>
        <end position="382"/>
    </location>
</feature>
<evidence type="ECO:0000256" key="7">
    <source>
        <dbReference type="ARBA" id="ARBA00023015"/>
    </source>
</evidence>
<evidence type="ECO:0000256" key="6">
    <source>
        <dbReference type="ARBA" id="ARBA00022833"/>
    </source>
</evidence>
<reference evidence="14" key="1">
    <citation type="submission" date="2022-07" db="EMBL/GenBank/DDBJ databases">
        <title>Phylogenomic reconstructions and comparative analyses of Kickxellomycotina fungi.</title>
        <authorList>
            <person name="Reynolds N.K."/>
            <person name="Stajich J.E."/>
            <person name="Barry K."/>
            <person name="Grigoriev I.V."/>
            <person name="Crous P."/>
            <person name="Smith M.E."/>
        </authorList>
    </citation>
    <scope>NUCLEOTIDE SEQUENCE</scope>
    <source>
        <strain evidence="14">RSA 567</strain>
    </source>
</reference>
<feature type="domain" description="C2H2-type" evidence="13">
    <location>
        <begin position="78"/>
        <end position="107"/>
    </location>
</feature>
<dbReference type="GO" id="GO:0000978">
    <property type="term" value="F:RNA polymerase II cis-regulatory region sequence-specific DNA binding"/>
    <property type="evidence" value="ECO:0007669"/>
    <property type="project" value="TreeGrafter"/>
</dbReference>
<comment type="caution">
    <text evidence="14">The sequence shown here is derived from an EMBL/GenBank/DDBJ whole genome shotgun (WGS) entry which is preliminary data.</text>
</comment>
<keyword evidence="15" id="KW-1185">Reference proteome</keyword>
<evidence type="ECO:0000256" key="1">
    <source>
        <dbReference type="ARBA" id="ARBA00004123"/>
    </source>
</evidence>
<evidence type="ECO:0000256" key="5">
    <source>
        <dbReference type="ARBA" id="ARBA00022771"/>
    </source>
</evidence>
<accession>A0A9W8BBL7</accession>
<keyword evidence="10" id="KW-0539">Nucleus</keyword>
<feature type="domain" description="C2H2-type" evidence="13">
    <location>
        <begin position="48"/>
        <end position="77"/>
    </location>
</feature>
<evidence type="ECO:0000313" key="15">
    <source>
        <dbReference type="Proteomes" id="UP001151582"/>
    </source>
</evidence>
<feature type="domain" description="C2H2-type" evidence="13">
    <location>
        <begin position="108"/>
        <end position="135"/>
    </location>
</feature>
<dbReference type="PANTHER" id="PTHR23235:SF142">
    <property type="entry name" value="ZINC FINGER PROTEIN 384"/>
    <property type="match status" value="1"/>
</dbReference>
<dbReference type="SUPFAM" id="SSF57667">
    <property type="entry name" value="beta-beta-alpha zinc fingers"/>
    <property type="match status" value="2"/>
</dbReference>
<keyword evidence="8" id="KW-0238">DNA-binding</keyword>
<evidence type="ECO:0000256" key="8">
    <source>
        <dbReference type="ARBA" id="ARBA00023125"/>
    </source>
</evidence>